<dbReference type="AlphaFoldDB" id="A0AAV2SIK1"/>
<dbReference type="Pfam" id="PF19032">
    <property type="entry name" value="Intu_longin_2"/>
    <property type="match status" value="1"/>
</dbReference>
<organism evidence="3 4">
    <name type="scientific">Meganyctiphanes norvegica</name>
    <name type="common">Northern krill</name>
    <name type="synonym">Thysanopoda norvegica</name>
    <dbReference type="NCBI Taxonomy" id="48144"/>
    <lineage>
        <taxon>Eukaryota</taxon>
        <taxon>Metazoa</taxon>
        <taxon>Ecdysozoa</taxon>
        <taxon>Arthropoda</taxon>
        <taxon>Crustacea</taxon>
        <taxon>Multicrustacea</taxon>
        <taxon>Malacostraca</taxon>
        <taxon>Eumalacostraca</taxon>
        <taxon>Eucarida</taxon>
        <taxon>Euphausiacea</taxon>
        <taxon>Euphausiidae</taxon>
        <taxon>Meganyctiphanes</taxon>
    </lineage>
</organism>
<dbReference type="PANTHER" id="PTHR21082">
    <property type="entry name" value="PROTEIN INTURNED"/>
    <property type="match status" value="1"/>
</dbReference>
<evidence type="ECO:0000259" key="2">
    <source>
        <dbReference type="Pfam" id="PF19032"/>
    </source>
</evidence>
<evidence type="ECO:0000313" key="4">
    <source>
        <dbReference type="Proteomes" id="UP001497623"/>
    </source>
</evidence>
<dbReference type="GO" id="GO:0060271">
    <property type="term" value="P:cilium assembly"/>
    <property type="evidence" value="ECO:0007669"/>
    <property type="project" value="InterPro"/>
</dbReference>
<dbReference type="GO" id="GO:0001736">
    <property type="term" value="P:establishment of planar polarity"/>
    <property type="evidence" value="ECO:0007669"/>
    <property type="project" value="InterPro"/>
</dbReference>
<reference evidence="3 4" key="1">
    <citation type="submission" date="2024-05" db="EMBL/GenBank/DDBJ databases">
        <authorList>
            <person name="Wallberg A."/>
        </authorList>
    </citation>
    <scope>NUCLEOTIDE SEQUENCE [LARGE SCALE GENOMIC DNA]</scope>
</reference>
<feature type="compositionally biased region" description="Low complexity" evidence="1">
    <location>
        <begin position="129"/>
        <end position="139"/>
    </location>
</feature>
<dbReference type="Proteomes" id="UP001497623">
    <property type="component" value="Unassembled WGS sequence"/>
</dbReference>
<feature type="non-terminal residue" evidence="3">
    <location>
        <position position="1"/>
    </location>
</feature>
<evidence type="ECO:0000313" key="3">
    <source>
        <dbReference type="EMBL" id="CAL4186974.1"/>
    </source>
</evidence>
<evidence type="ECO:0000256" key="1">
    <source>
        <dbReference type="SAM" id="MobiDB-lite"/>
    </source>
</evidence>
<feature type="non-terminal residue" evidence="3">
    <location>
        <position position="151"/>
    </location>
</feature>
<dbReference type="InterPro" id="IPR043988">
    <property type="entry name" value="CCZ1/INTU_longin_2"/>
</dbReference>
<protein>
    <recommendedName>
        <fullName evidence="2">CCZ1/INTU second Longin domain-containing protein</fullName>
    </recommendedName>
</protein>
<feature type="region of interest" description="Disordered" evidence="1">
    <location>
        <begin position="91"/>
        <end position="151"/>
    </location>
</feature>
<proteinExistence type="predicted"/>
<dbReference type="GO" id="GO:0007399">
    <property type="term" value="P:nervous system development"/>
    <property type="evidence" value="ECO:0007669"/>
    <property type="project" value="TreeGrafter"/>
</dbReference>
<dbReference type="GO" id="GO:0005737">
    <property type="term" value="C:cytoplasm"/>
    <property type="evidence" value="ECO:0007669"/>
    <property type="project" value="TreeGrafter"/>
</dbReference>
<sequence>VFPHVDREQFPGAGSRHYLLMVAMNHLLLGAILEAGSDLTDLDPDHSPGPDPFLVDQAEATLYQLHSLRVHNACEESLISRNIEVVTPDRKYNRSTPLKKARDKNLDMDGAANSGIRLPDVPSILKQKSSPLPESSHSSGFLMHDHHHNHQ</sequence>
<feature type="domain" description="CCZ1/INTU second Longin" evidence="2">
    <location>
        <begin position="15"/>
        <end position="62"/>
    </location>
</feature>
<dbReference type="GO" id="GO:0005929">
    <property type="term" value="C:cilium"/>
    <property type="evidence" value="ECO:0007669"/>
    <property type="project" value="TreeGrafter"/>
</dbReference>
<name>A0AAV2SIK1_MEGNR</name>
<dbReference type="InterPro" id="IPR039151">
    <property type="entry name" value="INTU"/>
</dbReference>
<dbReference type="GO" id="GO:0016192">
    <property type="term" value="P:vesicle-mediated transport"/>
    <property type="evidence" value="ECO:0007669"/>
    <property type="project" value="InterPro"/>
</dbReference>
<keyword evidence="4" id="KW-1185">Reference proteome</keyword>
<dbReference type="EMBL" id="CAXKWB010063740">
    <property type="protein sequence ID" value="CAL4186974.1"/>
    <property type="molecule type" value="Genomic_DNA"/>
</dbReference>
<dbReference type="PANTHER" id="PTHR21082:SF4">
    <property type="entry name" value="PROTEIN INTURNED"/>
    <property type="match status" value="1"/>
</dbReference>
<accession>A0AAV2SIK1</accession>
<comment type="caution">
    <text evidence="3">The sequence shown here is derived from an EMBL/GenBank/DDBJ whole genome shotgun (WGS) entry which is preliminary data.</text>
</comment>
<gene>
    <name evidence="3" type="ORF">MNOR_LOCUS36115</name>
</gene>